<sequence length="602" mass="68456">MKTVKNWLSQCDEGHSHGGDGCVTKRRAVNKPTVPTRLIDVHNYDSQTWSLIETRNHHDFSQYVALSHQWTTNTPRLLRSNYLTFQTNQSDMILPRSYQDVFVLCRNLGIQYVWIDSLCIFQDSADDFLHEAATMTEVYANAFCTFSICWESPCGFLRPRDTRVLARWDGGNPEPSALSDRYIFVQDQKELRTAIDQTPVNRRGWVLQEQLLSARVLYLGDDQLYWQCDEATASETAPIKTYTGAGDYERRNLLDHENRNHSAWKNLVVQFMELDLTFERDRLLAISGIARFLLRPLETTLSIDSNPDLYEKKTKKPDQAVEYVAGLNSAHWVEDLLWYPVVKTQTLLLGSGPFDRRPGNIVPSWSWAACPGPIGWSLEHFNPRAARRTKRIPGTEGGSLAYLRSINFEPLGSDAYGLPKSASLEISGLLVQARYTNIGEPSNYNRIVSSTDQTENVNYYATTDGFLLPLPYPRAHSNEASTLDVILEPCVNIVPTCFIVPLVYTRTWNMPRIMGLVVQERPQNDGSVKMREFVRIGSFTKHYGLGADEVIHALVKNLPVGGDEFEQRLRDSARAWKEAENDDGDTEEKGTAKAEWMTIQLV</sequence>
<evidence type="ECO:0000313" key="3">
    <source>
        <dbReference type="Proteomes" id="UP000265631"/>
    </source>
</evidence>
<accession>A0A395MST0</accession>
<feature type="domain" description="Heterokaryon incompatibility" evidence="1">
    <location>
        <begin position="63"/>
        <end position="209"/>
    </location>
</feature>
<dbReference type="Pfam" id="PF06985">
    <property type="entry name" value="HET"/>
    <property type="match status" value="1"/>
</dbReference>
<evidence type="ECO:0000313" key="2">
    <source>
        <dbReference type="EMBL" id="RFN50219.1"/>
    </source>
</evidence>
<dbReference type="PANTHER" id="PTHR33112:SF10">
    <property type="entry name" value="TOL"/>
    <property type="match status" value="1"/>
</dbReference>
<dbReference type="AlphaFoldDB" id="A0A395MST0"/>
<dbReference type="InterPro" id="IPR010730">
    <property type="entry name" value="HET"/>
</dbReference>
<protein>
    <recommendedName>
        <fullName evidence="1">Heterokaryon incompatibility domain-containing protein</fullName>
    </recommendedName>
</protein>
<keyword evidence="3" id="KW-1185">Reference proteome</keyword>
<reference evidence="2 3" key="1">
    <citation type="journal article" date="2018" name="PLoS Pathog.">
        <title>Evolution of structural diversity of trichothecenes, a family of toxins produced by plant pathogenic and entomopathogenic fungi.</title>
        <authorList>
            <person name="Proctor R.H."/>
            <person name="McCormick S.P."/>
            <person name="Kim H.S."/>
            <person name="Cardoza R.E."/>
            <person name="Stanley A.M."/>
            <person name="Lindo L."/>
            <person name="Kelly A."/>
            <person name="Brown D.W."/>
            <person name="Lee T."/>
            <person name="Vaughan M.M."/>
            <person name="Alexander N.J."/>
            <person name="Busman M."/>
            <person name="Gutierrez S."/>
        </authorList>
    </citation>
    <scope>NUCLEOTIDE SEQUENCE [LARGE SCALE GENOMIC DNA]</scope>
    <source>
        <strain evidence="2 3">NRRL 13405</strain>
    </source>
</reference>
<dbReference type="EMBL" id="PXXK01000143">
    <property type="protein sequence ID" value="RFN50219.1"/>
    <property type="molecule type" value="Genomic_DNA"/>
</dbReference>
<gene>
    <name evidence="2" type="ORF">FIE12Z_5533</name>
</gene>
<name>A0A395MST0_9HYPO</name>
<organism evidence="2 3">
    <name type="scientific">Fusarium flagelliforme</name>
    <dbReference type="NCBI Taxonomy" id="2675880"/>
    <lineage>
        <taxon>Eukaryota</taxon>
        <taxon>Fungi</taxon>
        <taxon>Dikarya</taxon>
        <taxon>Ascomycota</taxon>
        <taxon>Pezizomycotina</taxon>
        <taxon>Sordariomycetes</taxon>
        <taxon>Hypocreomycetidae</taxon>
        <taxon>Hypocreales</taxon>
        <taxon>Nectriaceae</taxon>
        <taxon>Fusarium</taxon>
        <taxon>Fusarium incarnatum-equiseti species complex</taxon>
    </lineage>
</organism>
<dbReference type="STRING" id="2594813.A0A395MST0"/>
<dbReference type="Proteomes" id="UP000265631">
    <property type="component" value="Unassembled WGS sequence"/>
</dbReference>
<proteinExistence type="predicted"/>
<evidence type="ECO:0000259" key="1">
    <source>
        <dbReference type="Pfam" id="PF06985"/>
    </source>
</evidence>
<dbReference type="PANTHER" id="PTHR33112">
    <property type="entry name" value="DOMAIN PROTEIN, PUTATIVE-RELATED"/>
    <property type="match status" value="1"/>
</dbReference>
<comment type="caution">
    <text evidence="2">The sequence shown here is derived from an EMBL/GenBank/DDBJ whole genome shotgun (WGS) entry which is preliminary data.</text>
</comment>